<gene>
    <name evidence="1" type="ORF">MEUPH1_LOCUS18322</name>
</gene>
<accession>A0AAV0X4J7</accession>
<keyword evidence="2" id="KW-1185">Reference proteome</keyword>
<sequence>MFADDIKLFMRIQNTNDTLFIQSDLDRMVNLGESLGLTLNIYKCIKIMSYFHIDNPITIVYTIHDIPITCSNFVRDLGFNYSPNLSANCIF</sequence>
<evidence type="ECO:0008006" key="3">
    <source>
        <dbReference type="Google" id="ProtNLM"/>
    </source>
</evidence>
<organism evidence="1 2">
    <name type="scientific">Macrosiphum euphorbiae</name>
    <name type="common">potato aphid</name>
    <dbReference type="NCBI Taxonomy" id="13131"/>
    <lineage>
        <taxon>Eukaryota</taxon>
        <taxon>Metazoa</taxon>
        <taxon>Ecdysozoa</taxon>
        <taxon>Arthropoda</taxon>
        <taxon>Hexapoda</taxon>
        <taxon>Insecta</taxon>
        <taxon>Pterygota</taxon>
        <taxon>Neoptera</taxon>
        <taxon>Paraneoptera</taxon>
        <taxon>Hemiptera</taxon>
        <taxon>Sternorrhyncha</taxon>
        <taxon>Aphidomorpha</taxon>
        <taxon>Aphidoidea</taxon>
        <taxon>Aphididae</taxon>
        <taxon>Macrosiphini</taxon>
        <taxon>Macrosiphum</taxon>
    </lineage>
</organism>
<reference evidence="1 2" key="1">
    <citation type="submission" date="2023-01" db="EMBL/GenBank/DDBJ databases">
        <authorList>
            <person name="Whitehead M."/>
        </authorList>
    </citation>
    <scope>NUCLEOTIDE SEQUENCE [LARGE SCALE GENOMIC DNA]</scope>
</reference>
<evidence type="ECO:0000313" key="2">
    <source>
        <dbReference type="Proteomes" id="UP001160148"/>
    </source>
</evidence>
<proteinExistence type="predicted"/>
<dbReference type="Proteomes" id="UP001160148">
    <property type="component" value="Unassembled WGS sequence"/>
</dbReference>
<evidence type="ECO:0000313" key="1">
    <source>
        <dbReference type="EMBL" id="CAI6363364.1"/>
    </source>
</evidence>
<comment type="caution">
    <text evidence="1">The sequence shown here is derived from an EMBL/GenBank/DDBJ whole genome shotgun (WGS) entry which is preliminary data.</text>
</comment>
<dbReference type="EMBL" id="CARXXK010000003">
    <property type="protein sequence ID" value="CAI6363364.1"/>
    <property type="molecule type" value="Genomic_DNA"/>
</dbReference>
<protein>
    <recommendedName>
        <fullName evidence="3">Reverse transcriptase domain-containing protein</fullName>
    </recommendedName>
</protein>
<name>A0AAV0X4J7_9HEMI</name>
<dbReference type="AlphaFoldDB" id="A0AAV0X4J7"/>